<dbReference type="Proteomes" id="UP000245778">
    <property type="component" value="Unassembled WGS sequence"/>
</dbReference>
<dbReference type="AlphaFoldDB" id="A0A2U1B9I3"/>
<organism evidence="1 2">
    <name type="scientific">Intestinimonas butyriciproducens</name>
    <dbReference type="NCBI Taxonomy" id="1297617"/>
    <lineage>
        <taxon>Bacteria</taxon>
        <taxon>Bacillati</taxon>
        <taxon>Bacillota</taxon>
        <taxon>Clostridia</taxon>
        <taxon>Eubacteriales</taxon>
        <taxon>Intestinimonas</taxon>
    </lineage>
</organism>
<sequence>MPSNVPMRGLRMTDELYLKLKAIAKIENRSYNQEAVYILQRFVAEYEEMHGVIDVNTDDLYQ</sequence>
<evidence type="ECO:0008006" key="3">
    <source>
        <dbReference type="Google" id="ProtNLM"/>
    </source>
</evidence>
<accession>A0A2U1B9I3</accession>
<dbReference type="SUPFAM" id="SSF47598">
    <property type="entry name" value="Ribbon-helix-helix"/>
    <property type="match status" value="1"/>
</dbReference>
<dbReference type="RefSeq" id="WP_116722665.1">
    <property type="nucleotide sequence ID" value="NZ_CP011524.1"/>
</dbReference>
<dbReference type="GeneID" id="93228708"/>
<proteinExistence type="predicted"/>
<gene>
    <name evidence="1" type="ORF">C7373_1285</name>
</gene>
<dbReference type="InterPro" id="IPR010985">
    <property type="entry name" value="Ribbon_hlx_hlx"/>
</dbReference>
<name>A0A2U1B9I3_9FIRM</name>
<dbReference type="Gene3D" id="1.10.1220.10">
    <property type="entry name" value="Met repressor-like"/>
    <property type="match status" value="1"/>
</dbReference>
<dbReference type="OrthoDB" id="9812601at2"/>
<comment type="caution">
    <text evidence="1">The sequence shown here is derived from an EMBL/GenBank/DDBJ whole genome shotgun (WGS) entry which is preliminary data.</text>
</comment>
<dbReference type="GO" id="GO:0006355">
    <property type="term" value="P:regulation of DNA-templated transcription"/>
    <property type="evidence" value="ECO:0007669"/>
    <property type="project" value="InterPro"/>
</dbReference>
<protein>
    <recommendedName>
        <fullName evidence="3">Arc-like DNA binding domain-containing protein</fullName>
    </recommendedName>
</protein>
<dbReference type="InterPro" id="IPR013321">
    <property type="entry name" value="Arc_rbn_hlx_hlx"/>
</dbReference>
<evidence type="ECO:0000313" key="2">
    <source>
        <dbReference type="Proteomes" id="UP000245778"/>
    </source>
</evidence>
<dbReference type="EMBL" id="QEKK01000028">
    <property type="protein sequence ID" value="PVY45344.1"/>
    <property type="molecule type" value="Genomic_DNA"/>
</dbReference>
<reference evidence="1 2" key="1">
    <citation type="submission" date="2018-04" db="EMBL/GenBank/DDBJ databases">
        <title>Genomic Encyclopedia of Type Strains, Phase IV (KMG-IV): sequencing the most valuable type-strain genomes for metagenomic binning, comparative biology and taxonomic classification.</title>
        <authorList>
            <person name="Goeker M."/>
        </authorList>
    </citation>
    <scope>NUCLEOTIDE SEQUENCE [LARGE SCALE GENOMIC DNA]</scope>
    <source>
        <strain evidence="1 2">DSM 26588</strain>
    </source>
</reference>
<evidence type="ECO:0000313" key="1">
    <source>
        <dbReference type="EMBL" id="PVY45344.1"/>
    </source>
</evidence>